<proteinExistence type="inferred from homology"/>
<evidence type="ECO:0000313" key="11">
    <source>
        <dbReference type="EMBL" id="ACZ61349.1"/>
    </source>
</evidence>
<dbReference type="Proteomes" id="UP000002506">
    <property type="component" value="Chromosome"/>
</dbReference>
<dbReference type="eggNOG" id="COG0669">
    <property type="taxonomic scope" value="Bacteria"/>
</dbReference>
<accession>D2BG99</accession>
<dbReference type="GO" id="GO:0005737">
    <property type="term" value="C:cytoplasm"/>
    <property type="evidence" value="ECO:0007669"/>
    <property type="project" value="UniProtKB-SubCell"/>
</dbReference>
<feature type="binding site" evidence="9">
    <location>
        <position position="54"/>
    </location>
    <ligand>
        <name>substrate</name>
    </ligand>
</feature>
<comment type="caution">
    <text evidence="9">Lacks conserved residue(s) required for the propagation of feature annotation.</text>
</comment>
<name>D2BG99_DEHMV</name>
<feature type="domain" description="Cytidyltransferase-like" evidence="10">
    <location>
        <begin position="18"/>
        <end position="146"/>
    </location>
</feature>
<comment type="subunit">
    <text evidence="9">Homohexamer.</text>
</comment>
<dbReference type="GO" id="GO:0005524">
    <property type="term" value="F:ATP binding"/>
    <property type="evidence" value="ECO:0007669"/>
    <property type="project" value="UniProtKB-KW"/>
</dbReference>
<dbReference type="PANTHER" id="PTHR21342:SF1">
    <property type="entry name" value="PHOSPHOPANTETHEINE ADENYLYLTRANSFERASE"/>
    <property type="match status" value="1"/>
</dbReference>
<sequence length="173" mass="19031">MGIALSLYTERIAVLIAIYPGRFDPVTLGHLSVARRASGFCDRLIIAVFDNPAKPGLFTAAERVDFIKQSVKDIPNVEVCSFRGLMVSFARKMGASLIIRGLRVGADFEREMEMYVMNRRLDEGIELCCLFSEPQYQYLSASLIKEIVMLGGDSSGLISEHVAAALKIKLAPA</sequence>
<evidence type="ECO:0000259" key="10">
    <source>
        <dbReference type="Pfam" id="PF01467"/>
    </source>
</evidence>
<protein>
    <recommendedName>
        <fullName evidence="9">Phosphopantetheine adenylyltransferase</fullName>
        <ecNumber evidence="9">2.7.7.3</ecNumber>
    </recommendedName>
    <alternativeName>
        <fullName evidence="9">Dephospho-CoA pyrophosphorylase</fullName>
    </alternativeName>
    <alternativeName>
        <fullName evidence="9">Pantetheine-phosphate adenylyltransferase</fullName>
        <shortName evidence="9">PPAT</shortName>
    </alternativeName>
</protein>
<keyword evidence="6 9" id="KW-0460">Magnesium</keyword>
<evidence type="ECO:0000256" key="3">
    <source>
        <dbReference type="ARBA" id="ARBA00022695"/>
    </source>
</evidence>
<comment type="subcellular location">
    <subcellularLocation>
        <location evidence="9">Cytoplasm</location>
    </subcellularLocation>
</comment>
<keyword evidence="4 9" id="KW-0547">Nucleotide-binding</keyword>
<dbReference type="SUPFAM" id="SSF52374">
    <property type="entry name" value="Nucleotidylyl transferase"/>
    <property type="match status" value="1"/>
</dbReference>
<feature type="binding site" evidence="9">
    <location>
        <position position="30"/>
    </location>
    <ligand>
        <name>ATP</name>
        <dbReference type="ChEBI" id="CHEBI:30616"/>
    </ligand>
</feature>
<keyword evidence="1 9" id="KW-0963">Cytoplasm</keyword>
<keyword evidence="7 9" id="KW-0173">Coenzyme A biosynthesis</keyword>
<feature type="binding site" evidence="9">
    <location>
        <begin position="136"/>
        <end position="142"/>
    </location>
    <ligand>
        <name>ATP</name>
        <dbReference type="ChEBI" id="CHEBI:30616"/>
    </ligand>
</feature>
<comment type="catalytic activity">
    <reaction evidence="8 9">
        <text>(R)-4'-phosphopantetheine + ATP + H(+) = 3'-dephospho-CoA + diphosphate</text>
        <dbReference type="Rhea" id="RHEA:19801"/>
        <dbReference type="ChEBI" id="CHEBI:15378"/>
        <dbReference type="ChEBI" id="CHEBI:30616"/>
        <dbReference type="ChEBI" id="CHEBI:33019"/>
        <dbReference type="ChEBI" id="CHEBI:57328"/>
        <dbReference type="ChEBI" id="CHEBI:61723"/>
        <dbReference type="EC" id="2.7.7.3"/>
    </reaction>
</comment>
<organism evidence="11 12">
    <name type="scientific">Dehalococcoides mccartyi (strain VS)</name>
    <dbReference type="NCBI Taxonomy" id="311424"/>
    <lineage>
        <taxon>Bacteria</taxon>
        <taxon>Bacillati</taxon>
        <taxon>Chloroflexota</taxon>
        <taxon>Dehalococcoidia</taxon>
        <taxon>Dehalococcoidales</taxon>
        <taxon>Dehalococcoidaceae</taxon>
        <taxon>Dehalococcoides</taxon>
    </lineage>
</organism>
<dbReference type="Gene3D" id="3.40.50.620">
    <property type="entry name" value="HUPs"/>
    <property type="match status" value="1"/>
</dbReference>
<dbReference type="InterPro" id="IPR004821">
    <property type="entry name" value="Cyt_trans-like"/>
</dbReference>
<comment type="similarity">
    <text evidence="9">Belongs to the bacterial CoaD family.</text>
</comment>
<evidence type="ECO:0000256" key="6">
    <source>
        <dbReference type="ARBA" id="ARBA00022842"/>
    </source>
</evidence>
<evidence type="ECO:0000256" key="1">
    <source>
        <dbReference type="ARBA" id="ARBA00022490"/>
    </source>
</evidence>
<dbReference type="KEGG" id="dev:DhcVS_178"/>
<dbReference type="NCBIfam" id="TIGR01510">
    <property type="entry name" value="coaD_prev_kdtB"/>
    <property type="match status" value="1"/>
</dbReference>
<dbReference type="PRINTS" id="PR01020">
    <property type="entry name" value="LPSBIOSNTHSS"/>
</dbReference>
<dbReference type="GO" id="GO:0015937">
    <property type="term" value="P:coenzyme A biosynthetic process"/>
    <property type="evidence" value="ECO:0007669"/>
    <property type="project" value="UniProtKB-UniRule"/>
</dbReference>
<evidence type="ECO:0000256" key="5">
    <source>
        <dbReference type="ARBA" id="ARBA00022840"/>
    </source>
</evidence>
<evidence type="ECO:0000313" key="12">
    <source>
        <dbReference type="Proteomes" id="UP000002506"/>
    </source>
</evidence>
<gene>
    <name evidence="9 11" type="primary">coaD</name>
    <name evidence="11" type="ordered locus">DhcVS_178</name>
</gene>
<feature type="binding site" evidence="9">
    <location>
        <position position="111"/>
    </location>
    <ligand>
        <name>ATP</name>
        <dbReference type="ChEBI" id="CHEBI:30616"/>
    </ligand>
</feature>
<dbReference type="EC" id="2.7.7.3" evidence="9"/>
<feature type="binding site" evidence="9">
    <location>
        <position position="100"/>
    </location>
    <ligand>
        <name>substrate</name>
    </ligand>
</feature>
<dbReference type="Pfam" id="PF01467">
    <property type="entry name" value="CTP_transf_like"/>
    <property type="match status" value="1"/>
</dbReference>
<evidence type="ECO:0000256" key="7">
    <source>
        <dbReference type="ARBA" id="ARBA00022993"/>
    </source>
</evidence>
<feature type="site" description="Transition state stabilizer" evidence="9">
    <location>
        <position position="30"/>
    </location>
</feature>
<comment type="pathway">
    <text evidence="9">Cofactor biosynthesis; coenzyme A biosynthesis; CoA from (R)-pantothenate: step 4/5.</text>
</comment>
<dbReference type="CDD" id="cd02163">
    <property type="entry name" value="PPAT"/>
    <property type="match status" value="1"/>
</dbReference>
<keyword evidence="5 9" id="KW-0067">ATP-binding</keyword>
<reference evidence="11 12" key="1">
    <citation type="journal article" date="2009" name="PLoS Genet.">
        <title>Localized plasticity in the streamlined genomes of vinyl chloride respiring Dehalococcoides.</title>
        <authorList>
            <person name="McMurdie P.J."/>
            <person name="Behrens S.F."/>
            <person name="Muller J.A."/>
            <person name="Goke J."/>
            <person name="Ritalahti K.M."/>
            <person name="Wagner R."/>
            <person name="Goltsman E."/>
            <person name="Lapidus A."/>
            <person name="Holmes S."/>
            <person name="Loffler F.E."/>
            <person name="Spormann A.M."/>
        </authorList>
    </citation>
    <scope>NUCLEOTIDE SEQUENCE [LARGE SCALE GENOMIC DNA]</scope>
    <source>
        <strain evidence="11 12">VS</strain>
    </source>
</reference>
<dbReference type="HAMAP" id="MF_00151">
    <property type="entry name" value="PPAT_bact"/>
    <property type="match status" value="1"/>
</dbReference>
<dbReference type="UniPathway" id="UPA00241">
    <property type="reaction ID" value="UER00355"/>
</dbReference>
<dbReference type="InterPro" id="IPR001980">
    <property type="entry name" value="PPAT"/>
</dbReference>
<dbReference type="AlphaFoldDB" id="D2BG99"/>
<comment type="cofactor">
    <cofactor evidence="9">
        <name>Mg(2+)</name>
        <dbReference type="ChEBI" id="CHEBI:18420"/>
    </cofactor>
</comment>
<feature type="binding site" evidence="9">
    <location>
        <begin position="101"/>
        <end position="103"/>
    </location>
    <ligand>
        <name>ATP</name>
        <dbReference type="ChEBI" id="CHEBI:30616"/>
    </ligand>
</feature>
<dbReference type="HOGENOM" id="CLU_100149_1_1_0"/>
<keyword evidence="3 9" id="KW-0548">Nucleotidyltransferase</keyword>
<evidence type="ECO:0000256" key="8">
    <source>
        <dbReference type="ARBA" id="ARBA00029346"/>
    </source>
</evidence>
<evidence type="ECO:0000256" key="4">
    <source>
        <dbReference type="ARBA" id="ARBA00022741"/>
    </source>
</evidence>
<dbReference type="NCBIfam" id="TIGR00125">
    <property type="entry name" value="cyt_tran_rel"/>
    <property type="match status" value="1"/>
</dbReference>
<evidence type="ECO:0000256" key="2">
    <source>
        <dbReference type="ARBA" id="ARBA00022679"/>
    </source>
</evidence>
<dbReference type="GO" id="GO:0004595">
    <property type="term" value="F:pantetheine-phosphate adenylyltransferase activity"/>
    <property type="evidence" value="ECO:0007669"/>
    <property type="project" value="UniProtKB-UniRule"/>
</dbReference>
<dbReference type="PANTHER" id="PTHR21342">
    <property type="entry name" value="PHOSPHOPANTETHEINE ADENYLYLTRANSFERASE"/>
    <property type="match status" value="1"/>
</dbReference>
<comment type="function">
    <text evidence="9">Reversibly transfers an adenylyl group from ATP to 4'-phosphopantetheine, yielding dephospho-CoA (dPCoA) and pyrophosphate.</text>
</comment>
<keyword evidence="2 9" id="KW-0808">Transferase</keyword>
<dbReference type="EMBL" id="CP001827">
    <property type="protein sequence ID" value="ACZ61349.1"/>
    <property type="molecule type" value="Genomic_DNA"/>
</dbReference>
<evidence type="ECO:0000256" key="9">
    <source>
        <dbReference type="HAMAP-Rule" id="MF_00151"/>
    </source>
</evidence>
<dbReference type="InterPro" id="IPR014729">
    <property type="entry name" value="Rossmann-like_a/b/a_fold"/>
</dbReference>
<feature type="binding site" evidence="9">
    <location>
        <position position="86"/>
    </location>
    <ligand>
        <name>substrate</name>
    </ligand>
</feature>